<protein>
    <submittedName>
        <fullName evidence="1">Uncharacterized protein</fullName>
    </submittedName>
</protein>
<sequence>MATPDESATFFASFMDILCQLCDNYKKFQQNLGQMRELFRRLDAAHHGTDGNENISTSQRGDANLEANFLEYELPGLSSDHTPVITGNISTSQGGDANLEANFLESELPGLSSDHTPVITGNISTSQGGDANFEASFLEFALPGLSSDYTPESYPVITEPAPADSRMENFQGTNEGEQITLNLSVTAWSTEEIQVPDELEETEMEIRVPDELEETEMEIQVPDELEETEMEIQVPDELEETEMEIQVPDELEETEMEIQVSDELEETWMQEDGTMFFEAYLDYLEIQMKEDA</sequence>
<evidence type="ECO:0000313" key="1">
    <source>
        <dbReference type="EMBL" id="CAK9866880.1"/>
    </source>
</evidence>
<dbReference type="Proteomes" id="UP001497522">
    <property type="component" value="Chromosome 16"/>
</dbReference>
<name>A0ABP1AX80_9BRYO</name>
<keyword evidence="2" id="KW-1185">Reference proteome</keyword>
<accession>A0ABP1AX80</accession>
<evidence type="ECO:0000313" key="2">
    <source>
        <dbReference type="Proteomes" id="UP001497522"/>
    </source>
</evidence>
<proteinExistence type="predicted"/>
<gene>
    <name evidence="1" type="ORF">CSSPJE1EN2_LOCUS9875</name>
</gene>
<organism evidence="1 2">
    <name type="scientific">Sphagnum jensenii</name>
    <dbReference type="NCBI Taxonomy" id="128206"/>
    <lineage>
        <taxon>Eukaryota</taxon>
        <taxon>Viridiplantae</taxon>
        <taxon>Streptophyta</taxon>
        <taxon>Embryophyta</taxon>
        <taxon>Bryophyta</taxon>
        <taxon>Sphagnophytina</taxon>
        <taxon>Sphagnopsida</taxon>
        <taxon>Sphagnales</taxon>
        <taxon>Sphagnaceae</taxon>
        <taxon>Sphagnum</taxon>
    </lineage>
</organism>
<reference evidence="1" key="1">
    <citation type="submission" date="2024-03" db="EMBL/GenBank/DDBJ databases">
        <authorList>
            <consortium name="ELIXIR-Norway"/>
            <consortium name="Elixir Norway"/>
        </authorList>
    </citation>
    <scope>NUCLEOTIDE SEQUENCE</scope>
</reference>
<dbReference type="EMBL" id="OZ023717">
    <property type="protein sequence ID" value="CAK9866880.1"/>
    <property type="molecule type" value="Genomic_DNA"/>
</dbReference>